<dbReference type="Proteomes" id="UP000185146">
    <property type="component" value="Chromosome"/>
</dbReference>
<gene>
    <name evidence="2" type="ORF">BL240_21145</name>
</gene>
<name>A0A1L5PUQ3_PSEPU</name>
<dbReference type="EMBL" id="CP018743">
    <property type="protein sequence ID" value="APO83803.1"/>
    <property type="molecule type" value="Genomic_DNA"/>
</dbReference>
<organism evidence="2 3">
    <name type="scientific">Pseudomonas putida</name>
    <name type="common">Arthrobacter siderocapsulatus</name>
    <dbReference type="NCBI Taxonomy" id="303"/>
    <lineage>
        <taxon>Bacteria</taxon>
        <taxon>Pseudomonadati</taxon>
        <taxon>Pseudomonadota</taxon>
        <taxon>Gammaproteobacteria</taxon>
        <taxon>Pseudomonadales</taxon>
        <taxon>Pseudomonadaceae</taxon>
        <taxon>Pseudomonas</taxon>
    </lineage>
</organism>
<feature type="signal peptide" evidence="1">
    <location>
        <begin position="1"/>
        <end position="30"/>
    </location>
</feature>
<protein>
    <submittedName>
        <fullName evidence="2">Uncharacterized protein</fullName>
    </submittedName>
</protein>
<keyword evidence="1" id="KW-0732">Signal</keyword>
<feature type="chain" id="PRO_5012747014" evidence="1">
    <location>
        <begin position="31"/>
        <end position="108"/>
    </location>
</feature>
<dbReference type="AlphaFoldDB" id="A0A1L5PUQ3"/>
<reference evidence="2 3" key="1">
    <citation type="submission" date="2016-12" db="EMBL/GenBank/DDBJ databases">
        <title>Draft Genome Sequence of Mercury Resistant Pseudomonas DRA525.</title>
        <authorList>
            <person name="Drace K.M."/>
        </authorList>
    </citation>
    <scope>NUCLEOTIDE SEQUENCE [LARGE SCALE GENOMIC DNA]</scope>
    <source>
        <strain evidence="2 3">DRA525</strain>
    </source>
</reference>
<proteinExistence type="predicted"/>
<evidence type="ECO:0000313" key="2">
    <source>
        <dbReference type="EMBL" id="APO83803.1"/>
    </source>
</evidence>
<evidence type="ECO:0000256" key="1">
    <source>
        <dbReference type="SAM" id="SignalP"/>
    </source>
</evidence>
<accession>A0A1L5PUQ3</accession>
<evidence type="ECO:0000313" key="3">
    <source>
        <dbReference type="Proteomes" id="UP000185146"/>
    </source>
</evidence>
<sequence>MAGGQALRRSAFKNALACALFVGASMPAKQATRWMARASPVFAGMPAPTGIAKLADFAHESCCCLNTRNSTADRYQGWPGFHQQCPRRIYCAPMLVGEPRGHRNTLDP</sequence>